<organism evidence="2 3">
    <name type="scientific">Rhizobium leguminosarum</name>
    <dbReference type="NCBI Taxonomy" id="384"/>
    <lineage>
        <taxon>Bacteria</taxon>
        <taxon>Pseudomonadati</taxon>
        <taxon>Pseudomonadota</taxon>
        <taxon>Alphaproteobacteria</taxon>
        <taxon>Hyphomicrobiales</taxon>
        <taxon>Rhizobiaceae</taxon>
        <taxon>Rhizobium/Agrobacterium group</taxon>
        <taxon>Rhizobium</taxon>
    </lineage>
</organism>
<evidence type="ECO:0000313" key="2">
    <source>
        <dbReference type="EMBL" id="AUW44586.1"/>
    </source>
</evidence>
<protein>
    <submittedName>
        <fullName evidence="2">Uncharacterized protein</fullName>
    </submittedName>
</protein>
<evidence type="ECO:0000256" key="1">
    <source>
        <dbReference type="SAM" id="MobiDB-lite"/>
    </source>
</evidence>
<dbReference type="InterPro" id="IPR039728">
    <property type="entry name" value="GLG1"/>
</dbReference>
<dbReference type="EMBL" id="CP025012">
    <property type="protein sequence ID" value="AUW44586.1"/>
    <property type="molecule type" value="Genomic_DNA"/>
</dbReference>
<name>A0A2K9Z8M2_RHILE</name>
<evidence type="ECO:0000313" key="3">
    <source>
        <dbReference type="Proteomes" id="UP000238523"/>
    </source>
</evidence>
<dbReference type="AlphaFoldDB" id="A0A2K9Z8M2"/>
<dbReference type="PANTHER" id="PTHR11884:SF1">
    <property type="entry name" value="GOLGI APPARATUS PROTEIN 1"/>
    <property type="match status" value="1"/>
</dbReference>
<sequence>MQKWASSLLTAQHGRRRLLFAISGLPPLCAVVLLASIASAQAPTEEQRNAIRAECRSDFIAQCSGVTPGGIEALTCLQQHNATLSAGCRKAVSAVSKPKSTSAEPAPAAPATTGSTTPAPATGAPAHPPTQAQRSAVKSACQRDFMAQCSGVTPGGTEALSCLQQHNAALSAPCQQAVAALGGSTGGGSTGGGSAGSTPAVGGAAATVATTPAPRAMMPAFSPREELMILRETCGSDFQALCRMVPLGGGRAIACLRDNLQRVSPACHRVLTSGL</sequence>
<dbReference type="RefSeq" id="WP_105007481.1">
    <property type="nucleotide sequence ID" value="NZ_CP025012.1"/>
</dbReference>
<accession>A0A2K9Z8M2</accession>
<proteinExistence type="predicted"/>
<feature type="region of interest" description="Disordered" evidence="1">
    <location>
        <begin position="97"/>
        <end position="137"/>
    </location>
</feature>
<gene>
    <name evidence="2" type="ORF">CUJ84_Chr004267</name>
</gene>
<dbReference type="Proteomes" id="UP000238523">
    <property type="component" value="Chromosome"/>
</dbReference>
<dbReference type="PANTHER" id="PTHR11884">
    <property type="entry name" value="SELECTIN LIGAND RELATED"/>
    <property type="match status" value="1"/>
</dbReference>
<feature type="compositionally biased region" description="Low complexity" evidence="1">
    <location>
        <begin position="97"/>
        <end position="125"/>
    </location>
</feature>
<reference evidence="2 3" key="1">
    <citation type="submission" date="2017-11" db="EMBL/GenBank/DDBJ databases">
        <title>Complete genome of Rhizobium leguminosarum Norway, an ineffective micro-symbiont.</title>
        <authorList>
            <person name="Hoffrichter A."/>
            <person name="Liang J."/>
            <person name="Brachmann A."/>
            <person name="Marin M."/>
        </authorList>
    </citation>
    <scope>NUCLEOTIDE SEQUENCE [LARGE SCALE GENOMIC DNA]</scope>
    <source>
        <strain evidence="2 3">Norway</strain>
    </source>
</reference>